<keyword evidence="4" id="KW-0547">Nucleotide-binding</keyword>
<sequence>MGIKDFLDQKGQEYAPFDPKRAIRIYASLKKYLSLSCYKIHILGTNGKGSTGRYLALGLMQNNASVLHFSSPHILDFRERYYKNGNNISQEGLEQAHCFLQQFDFIQDCSYFEYATFLALVLAKDVDYLILEAGLGGEYDSTSCIECDLSIFTMIGKDHQEFLGKDIKDIAGTKLRAMTQLNFLALQHYNEVVEIAEQIAEQKKVTLIKIGQWHQEKYRDILDTLPENYLRDNLLNALVVLDFLKKQLPQKAYELDLRGRFEALSPSITLDVGHNIDGASEVKKALKNQKVNLIYNAYKDKDIREILTILKPNIQKIYILDIKHPRIIDKNLLCMILESLKIEYEDFKTIDTQKKYLVFGSFSVIEEFLKRYDAK</sequence>
<dbReference type="GO" id="GO:0008841">
    <property type="term" value="F:dihydrofolate synthase activity"/>
    <property type="evidence" value="ECO:0007669"/>
    <property type="project" value="TreeGrafter"/>
</dbReference>
<dbReference type="InterPro" id="IPR001645">
    <property type="entry name" value="Folylpolyglutamate_synth"/>
</dbReference>
<dbReference type="GO" id="GO:0005737">
    <property type="term" value="C:cytoplasm"/>
    <property type="evidence" value="ECO:0007669"/>
    <property type="project" value="TreeGrafter"/>
</dbReference>
<keyword evidence="2" id="KW-0436">Ligase</keyword>
<keyword evidence="6" id="KW-0460">Magnesium</keyword>
<dbReference type="EMBL" id="NXLX01000006">
    <property type="protein sequence ID" value="RDU74025.1"/>
    <property type="molecule type" value="Genomic_DNA"/>
</dbReference>
<evidence type="ECO:0000256" key="3">
    <source>
        <dbReference type="ARBA" id="ARBA00022723"/>
    </source>
</evidence>
<dbReference type="Gene3D" id="3.40.1190.10">
    <property type="entry name" value="Mur-like, catalytic domain"/>
    <property type="match status" value="1"/>
</dbReference>
<dbReference type="GO" id="GO:0004326">
    <property type="term" value="F:tetrahydrofolylpolyglutamate synthase activity"/>
    <property type="evidence" value="ECO:0007669"/>
    <property type="project" value="InterPro"/>
</dbReference>
<dbReference type="InterPro" id="IPR036615">
    <property type="entry name" value="Mur_ligase_C_dom_sf"/>
</dbReference>
<dbReference type="SUPFAM" id="SSF53623">
    <property type="entry name" value="MurD-like peptide ligases, catalytic domain"/>
    <property type="match status" value="1"/>
</dbReference>
<organism evidence="8 9">
    <name type="scientific">Helicobacter anseris</name>
    <dbReference type="NCBI Taxonomy" id="375926"/>
    <lineage>
        <taxon>Bacteria</taxon>
        <taxon>Pseudomonadati</taxon>
        <taxon>Campylobacterota</taxon>
        <taxon>Epsilonproteobacteria</taxon>
        <taxon>Campylobacterales</taxon>
        <taxon>Helicobacteraceae</taxon>
        <taxon>Helicobacter</taxon>
    </lineage>
</organism>
<protein>
    <submittedName>
        <fullName evidence="8">Bifunctional folylpolyglutamate synthase/dihydrofolate synthase</fullName>
    </submittedName>
</protein>
<name>A0A3D8JA18_9HELI</name>
<accession>A0A3D8JA18</accession>
<dbReference type="SUPFAM" id="SSF53244">
    <property type="entry name" value="MurD-like peptide ligases, peptide-binding domain"/>
    <property type="match status" value="1"/>
</dbReference>
<dbReference type="NCBIfam" id="TIGR01499">
    <property type="entry name" value="folC"/>
    <property type="match status" value="1"/>
</dbReference>
<keyword evidence="3" id="KW-0479">Metal-binding</keyword>
<gene>
    <name evidence="8" type="ORF">CQA57_03505</name>
</gene>
<evidence type="ECO:0000256" key="6">
    <source>
        <dbReference type="ARBA" id="ARBA00022842"/>
    </source>
</evidence>
<evidence type="ECO:0000313" key="9">
    <source>
        <dbReference type="Proteomes" id="UP000256695"/>
    </source>
</evidence>
<dbReference type="UniPathway" id="UPA00077">
    <property type="reaction ID" value="UER00157"/>
</dbReference>
<evidence type="ECO:0000256" key="2">
    <source>
        <dbReference type="ARBA" id="ARBA00022598"/>
    </source>
</evidence>
<proteinExistence type="inferred from homology"/>
<evidence type="ECO:0000256" key="4">
    <source>
        <dbReference type="ARBA" id="ARBA00022741"/>
    </source>
</evidence>
<dbReference type="AlphaFoldDB" id="A0A3D8JA18"/>
<evidence type="ECO:0000313" key="8">
    <source>
        <dbReference type="EMBL" id="RDU74025.1"/>
    </source>
</evidence>
<dbReference type="Gene3D" id="3.90.190.20">
    <property type="entry name" value="Mur ligase, C-terminal domain"/>
    <property type="match status" value="1"/>
</dbReference>
<dbReference type="OrthoDB" id="9809356at2"/>
<dbReference type="Pfam" id="PF08245">
    <property type="entry name" value="Mur_ligase_M"/>
    <property type="match status" value="1"/>
</dbReference>
<dbReference type="GO" id="GO:0005524">
    <property type="term" value="F:ATP binding"/>
    <property type="evidence" value="ECO:0007669"/>
    <property type="project" value="UniProtKB-KW"/>
</dbReference>
<dbReference type="InterPro" id="IPR013221">
    <property type="entry name" value="Mur_ligase_cen"/>
</dbReference>
<dbReference type="GO" id="GO:0046654">
    <property type="term" value="P:tetrahydrofolate biosynthetic process"/>
    <property type="evidence" value="ECO:0007669"/>
    <property type="project" value="UniProtKB-UniPathway"/>
</dbReference>
<evidence type="ECO:0000256" key="1">
    <source>
        <dbReference type="ARBA" id="ARBA00008276"/>
    </source>
</evidence>
<comment type="similarity">
    <text evidence="1">Belongs to the folylpolyglutamate synthase family.</text>
</comment>
<reference evidence="8 9" key="1">
    <citation type="submission" date="2018-04" db="EMBL/GenBank/DDBJ databases">
        <title>Novel Campyloabacter and Helicobacter Species and Strains.</title>
        <authorList>
            <person name="Mannion A.J."/>
            <person name="Shen Z."/>
            <person name="Fox J.G."/>
        </authorList>
    </citation>
    <scope>NUCLEOTIDE SEQUENCE [LARGE SCALE GENOMIC DNA]</scope>
    <source>
        <strain evidence="8 9">MIT 04-9362</strain>
    </source>
</reference>
<dbReference type="GO" id="GO:0046872">
    <property type="term" value="F:metal ion binding"/>
    <property type="evidence" value="ECO:0007669"/>
    <property type="project" value="UniProtKB-KW"/>
</dbReference>
<evidence type="ECO:0000256" key="5">
    <source>
        <dbReference type="ARBA" id="ARBA00022840"/>
    </source>
</evidence>
<dbReference type="PANTHER" id="PTHR11136:SF0">
    <property type="entry name" value="DIHYDROFOLATE SYNTHETASE-RELATED"/>
    <property type="match status" value="1"/>
</dbReference>
<dbReference type="InterPro" id="IPR036565">
    <property type="entry name" value="Mur-like_cat_sf"/>
</dbReference>
<keyword evidence="9" id="KW-1185">Reference proteome</keyword>
<keyword evidence="5" id="KW-0067">ATP-binding</keyword>
<dbReference type="Proteomes" id="UP000256695">
    <property type="component" value="Unassembled WGS sequence"/>
</dbReference>
<dbReference type="PANTHER" id="PTHR11136">
    <property type="entry name" value="FOLYLPOLYGLUTAMATE SYNTHASE-RELATED"/>
    <property type="match status" value="1"/>
</dbReference>
<comment type="caution">
    <text evidence="8">The sequence shown here is derived from an EMBL/GenBank/DDBJ whole genome shotgun (WGS) entry which is preliminary data.</text>
</comment>
<feature type="domain" description="Mur ligase central" evidence="7">
    <location>
        <begin position="111"/>
        <end position="216"/>
    </location>
</feature>
<evidence type="ECO:0000259" key="7">
    <source>
        <dbReference type="Pfam" id="PF08245"/>
    </source>
</evidence>